<feature type="domain" description="DNA topoisomerase IB N-terminal" evidence="8">
    <location>
        <begin position="26"/>
        <end position="74"/>
    </location>
</feature>
<keyword evidence="6" id="KW-0413">Isomerase</keyword>
<evidence type="ECO:0000256" key="4">
    <source>
        <dbReference type="ARBA" id="ARBA00023029"/>
    </source>
</evidence>
<evidence type="ECO:0000256" key="2">
    <source>
        <dbReference type="ARBA" id="ARBA00006645"/>
    </source>
</evidence>
<dbReference type="SUPFAM" id="SSF55869">
    <property type="entry name" value="DNA topoisomerase I domain"/>
    <property type="match status" value="1"/>
</dbReference>
<dbReference type="Gene3D" id="1.10.132.120">
    <property type="match status" value="1"/>
</dbReference>
<protein>
    <recommendedName>
        <fullName evidence="3">DNA topoisomerase</fullName>
        <ecNumber evidence="3">5.6.2.1</ecNumber>
    </recommendedName>
</protein>
<dbReference type="Gene3D" id="3.30.66.10">
    <property type="entry name" value="DNA topoisomerase I domain"/>
    <property type="match status" value="1"/>
</dbReference>
<comment type="similarity">
    <text evidence="2">Belongs to the type IB topoisomerase family.</text>
</comment>
<dbReference type="Proteomes" id="UP001143543">
    <property type="component" value="Unassembled WGS sequence"/>
</dbReference>
<dbReference type="SUPFAM" id="SSF56349">
    <property type="entry name" value="DNA breaking-rejoining enzymes"/>
    <property type="match status" value="1"/>
</dbReference>
<evidence type="ECO:0000313" key="9">
    <source>
        <dbReference type="EMBL" id="GLB50349.1"/>
    </source>
</evidence>
<dbReference type="EC" id="5.6.2.1" evidence="3"/>
<name>A0ABQ5MLT9_9FLAO</name>
<dbReference type="Gene3D" id="3.90.15.10">
    <property type="entry name" value="Topoisomerase I, Chain A, domain 3"/>
    <property type="match status" value="1"/>
</dbReference>
<feature type="domain" description="DNA topoisomerase I catalytic core eukaryotic-type" evidence="7">
    <location>
        <begin position="91"/>
        <end position="301"/>
    </location>
</feature>
<sequence>MQNCPENLIYVSDTEPGYTRIKSGKKFIYLDPQEKTVTAQNTLRRIQSLTIPPMWEKTWICTHENGHIQATGNDQRKRKQYIYHVDWVTYRQQCKFDKVYDFGNSIDKMRRAINKDLKLPDFSYKKTLALAVKLMDCSYLRIGNDFYLNENETYGLTTIRRKHLDITPNKLHIEYKAKSNKYRKIDITNKRLISLLKEINELPGYEVFRYKEGGKTHRICSEDVNSYIKDISGQDFSAKDFRTWGGTISAIDEYQNAVDFCNKGKNRKLETAIVRNVAKVLGNTVATARAYYIHPQVLDNLVTQGIAPYEAKTPAKKYTNTYLKKHEAIALTILEN</sequence>
<dbReference type="Pfam" id="PF01028">
    <property type="entry name" value="Topoisom_I"/>
    <property type="match status" value="1"/>
</dbReference>
<dbReference type="Pfam" id="PF21338">
    <property type="entry name" value="Top1B_N_bact"/>
    <property type="match status" value="1"/>
</dbReference>
<dbReference type="EMBL" id="BRVO01000003">
    <property type="protein sequence ID" value="GLB50349.1"/>
    <property type="molecule type" value="Genomic_DNA"/>
</dbReference>
<accession>A0ABQ5MLT9</accession>
<dbReference type="RefSeq" id="WP_281765975.1">
    <property type="nucleotide sequence ID" value="NZ_BRVO01000003.1"/>
</dbReference>
<reference evidence="9" key="1">
    <citation type="submission" date="2022-07" db="EMBL/GenBank/DDBJ databases">
        <title>Taxonomy of Novel Oxalotrophic and Methylotrophic Bacteria.</title>
        <authorList>
            <person name="Sahin N."/>
            <person name="Tani A."/>
        </authorList>
    </citation>
    <scope>NUCLEOTIDE SEQUENCE</scope>
    <source>
        <strain evidence="9">Y10</strain>
    </source>
</reference>
<evidence type="ECO:0000259" key="7">
    <source>
        <dbReference type="Pfam" id="PF01028"/>
    </source>
</evidence>
<organism evidence="9 10">
    <name type="scientific">Neptunitalea lumnitzerae</name>
    <dbReference type="NCBI Taxonomy" id="2965509"/>
    <lineage>
        <taxon>Bacteria</taxon>
        <taxon>Pseudomonadati</taxon>
        <taxon>Bacteroidota</taxon>
        <taxon>Flavobacteriia</taxon>
        <taxon>Flavobacteriales</taxon>
        <taxon>Flavobacteriaceae</taxon>
        <taxon>Neptunitalea</taxon>
    </lineage>
</organism>
<dbReference type="InterPro" id="IPR049331">
    <property type="entry name" value="Top1B_N_bact"/>
</dbReference>
<dbReference type="PROSITE" id="PS52038">
    <property type="entry name" value="TOPO_IB_2"/>
    <property type="match status" value="1"/>
</dbReference>
<proteinExistence type="inferred from homology"/>
<dbReference type="InterPro" id="IPR035447">
    <property type="entry name" value="DNA_topo_I_N_sf"/>
</dbReference>
<evidence type="ECO:0000259" key="8">
    <source>
        <dbReference type="Pfam" id="PF21338"/>
    </source>
</evidence>
<dbReference type="InterPro" id="IPR011010">
    <property type="entry name" value="DNA_brk_join_enz"/>
</dbReference>
<gene>
    <name evidence="9" type="ORF">Y10_27170</name>
</gene>
<dbReference type="InterPro" id="IPR001631">
    <property type="entry name" value="TopoI"/>
</dbReference>
<evidence type="ECO:0000256" key="5">
    <source>
        <dbReference type="ARBA" id="ARBA00023125"/>
    </source>
</evidence>
<dbReference type="PRINTS" id="PR00416">
    <property type="entry name" value="EUTPISMRASEI"/>
</dbReference>
<keyword evidence="10" id="KW-1185">Reference proteome</keyword>
<evidence type="ECO:0000256" key="1">
    <source>
        <dbReference type="ARBA" id="ARBA00000213"/>
    </source>
</evidence>
<evidence type="ECO:0000256" key="3">
    <source>
        <dbReference type="ARBA" id="ARBA00012891"/>
    </source>
</evidence>
<evidence type="ECO:0000256" key="6">
    <source>
        <dbReference type="ARBA" id="ARBA00023235"/>
    </source>
</evidence>
<evidence type="ECO:0000313" key="10">
    <source>
        <dbReference type="Proteomes" id="UP001143543"/>
    </source>
</evidence>
<comment type="caution">
    <text evidence="9">The sequence shown here is derived from an EMBL/GenBank/DDBJ whole genome shotgun (WGS) entry which is preliminary data.</text>
</comment>
<keyword evidence="4" id="KW-0799">Topoisomerase</keyword>
<dbReference type="InterPro" id="IPR013500">
    <property type="entry name" value="TopoI_cat_euk"/>
</dbReference>
<keyword evidence="5" id="KW-0238">DNA-binding</keyword>
<dbReference type="InterPro" id="IPR014711">
    <property type="entry name" value="TopoI_cat_a-hlx-sub_euk"/>
</dbReference>
<comment type="catalytic activity">
    <reaction evidence="1">
        <text>ATP-independent breakage of single-stranded DNA, followed by passage and rejoining.</text>
        <dbReference type="EC" id="5.6.2.1"/>
    </reaction>
</comment>